<protein>
    <submittedName>
        <fullName evidence="1">Retrotransposon hot spot (RHS) protein</fullName>
    </submittedName>
</protein>
<sequence length="312" mass="35978">LGVAALEWCCNTSGELSLHEKDCIHRDWQIWVHGVVVAPLRDRRALVHVRRASDSLRNLKWLDRHLCGMLFGQGTEVSFSAALQAIHYYTHKDAFYHQVWMRGFPAGVCTPIRCMITTPCHYKRLLATTMTKYMCTLPLGRCEKSIAVYVDVSSDVPGFGDWWETFIQAEGGTIVEKSEWWARDREGRERMRLSNHDCVILDVDYEESEEDRKYLNALVDIQTPQQVFAVTGTLSRIGGLTSNFDHLKQMFWHINGFAFVPFSNLPTNWRIWCNKYQNHSTINFVEIVKWACLDVLVRRNEASVVSNVSMIA</sequence>
<reference evidence="1" key="1">
    <citation type="submission" date="2017-02" db="UniProtKB">
        <authorList>
            <consortium name="WormBaseParasite"/>
        </authorList>
    </citation>
    <scope>IDENTIFICATION</scope>
</reference>
<proteinExistence type="predicted"/>
<evidence type="ECO:0000313" key="1">
    <source>
        <dbReference type="WBParaSite" id="TTAC_0000964701-mRNA-1"/>
    </source>
</evidence>
<name>A0A0R3X7X2_HYDTA</name>
<dbReference type="AlphaFoldDB" id="A0A0R3X7X2"/>
<organism evidence="1">
    <name type="scientific">Hydatigena taeniaeformis</name>
    <name type="common">Feline tapeworm</name>
    <name type="synonym">Taenia taeniaeformis</name>
    <dbReference type="NCBI Taxonomy" id="6205"/>
    <lineage>
        <taxon>Eukaryota</taxon>
        <taxon>Metazoa</taxon>
        <taxon>Spiralia</taxon>
        <taxon>Lophotrochozoa</taxon>
        <taxon>Platyhelminthes</taxon>
        <taxon>Cestoda</taxon>
        <taxon>Eucestoda</taxon>
        <taxon>Cyclophyllidea</taxon>
        <taxon>Taeniidae</taxon>
        <taxon>Hydatigera</taxon>
    </lineage>
</organism>
<dbReference type="WBParaSite" id="TTAC_0000964701-mRNA-1">
    <property type="protein sequence ID" value="TTAC_0000964701-mRNA-1"/>
    <property type="gene ID" value="TTAC_0000964701"/>
</dbReference>
<accession>A0A0R3X7X2</accession>